<keyword evidence="3" id="KW-0539">Nucleus</keyword>
<evidence type="ECO:0000256" key="2">
    <source>
        <dbReference type="ARBA" id="ARBA00022884"/>
    </source>
</evidence>
<dbReference type="SUPFAM" id="SSF54928">
    <property type="entry name" value="RNA-binding domain, RBD"/>
    <property type="match status" value="1"/>
</dbReference>
<keyword evidence="2 4" id="KW-0694">RNA-binding</keyword>
<name>A0A1B6F6R1_9HEMI</name>
<dbReference type="GO" id="GO:0005634">
    <property type="term" value="C:nucleus"/>
    <property type="evidence" value="ECO:0007669"/>
    <property type="project" value="UniProtKB-SubCell"/>
</dbReference>
<dbReference type="GO" id="GO:0005737">
    <property type="term" value="C:cytoplasm"/>
    <property type="evidence" value="ECO:0007669"/>
    <property type="project" value="TreeGrafter"/>
</dbReference>
<accession>A0A1B6F6R1</accession>
<feature type="non-terminal residue" evidence="7">
    <location>
        <position position="199"/>
    </location>
</feature>
<reference evidence="7" key="1">
    <citation type="submission" date="2015-11" db="EMBL/GenBank/DDBJ databases">
        <title>De novo transcriptome assembly of four potential Pierce s Disease insect vectors from Arizona vineyards.</title>
        <authorList>
            <person name="Tassone E.E."/>
        </authorList>
    </citation>
    <scope>NUCLEOTIDE SEQUENCE</scope>
</reference>
<evidence type="ECO:0000256" key="5">
    <source>
        <dbReference type="SAM" id="MobiDB-lite"/>
    </source>
</evidence>
<evidence type="ECO:0000256" key="1">
    <source>
        <dbReference type="ARBA" id="ARBA00004123"/>
    </source>
</evidence>
<evidence type="ECO:0000256" key="3">
    <source>
        <dbReference type="ARBA" id="ARBA00023242"/>
    </source>
</evidence>
<dbReference type="InterPro" id="IPR035979">
    <property type="entry name" value="RBD_domain_sf"/>
</dbReference>
<dbReference type="GO" id="GO:0000381">
    <property type="term" value="P:regulation of alternative mRNA splicing, via spliceosome"/>
    <property type="evidence" value="ECO:0007669"/>
    <property type="project" value="InterPro"/>
</dbReference>
<evidence type="ECO:0000256" key="4">
    <source>
        <dbReference type="PROSITE-ProRule" id="PRU00176"/>
    </source>
</evidence>
<sequence length="199" mass="21765">NVKLDSIEAKNDLNATDAATAIMLHQQRQQSQPQAPHSLTLSQQQSLFSQLPSQSSSNAIQTYSNLKLSPARSPHSSERGSPSSALNEKFDEIEKNTLSNMSPTMNSTSVNCNTNNNIQNHFADNEVLNSNLANTATTATVSDTTSGTVTAVTSDLSKNNPKRLHVSNIPFRFRDPDLKQMFGQFGNVLDVEIIFNERG</sequence>
<feature type="compositionally biased region" description="Low complexity" evidence="5">
    <location>
        <begin position="26"/>
        <end position="57"/>
    </location>
</feature>
<comment type="subcellular location">
    <subcellularLocation>
        <location evidence="1">Nucleus</location>
    </subcellularLocation>
</comment>
<dbReference type="AlphaFoldDB" id="A0A1B6F6R1"/>
<dbReference type="Gene3D" id="3.30.70.330">
    <property type="match status" value="1"/>
</dbReference>
<dbReference type="InterPro" id="IPR012677">
    <property type="entry name" value="Nucleotide-bd_a/b_plait_sf"/>
</dbReference>
<dbReference type="GO" id="GO:0003729">
    <property type="term" value="F:mRNA binding"/>
    <property type="evidence" value="ECO:0007669"/>
    <property type="project" value="TreeGrafter"/>
</dbReference>
<gene>
    <name evidence="7" type="ORF">g.45724</name>
</gene>
<feature type="region of interest" description="Disordered" evidence="5">
    <location>
        <begin position="26"/>
        <end position="89"/>
    </location>
</feature>
<feature type="compositionally biased region" description="Polar residues" evidence="5">
    <location>
        <begin position="58"/>
        <end position="67"/>
    </location>
</feature>
<dbReference type="InterPro" id="IPR047131">
    <property type="entry name" value="RBFOX1-like"/>
</dbReference>
<proteinExistence type="predicted"/>
<dbReference type="EMBL" id="GECZ01023847">
    <property type="protein sequence ID" value="JAS45922.1"/>
    <property type="molecule type" value="Transcribed_RNA"/>
</dbReference>
<evidence type="ECO:0000313" key="7">
    <source>
        <dbReference type="EMBL" id="JAS45922.1"/>
    </source>
</evidence>
<protein>
    <recommendedName>
        <fullName evidence="6">RRM domain-containing protein</fullName>
    </recommendedName>
</protein>
<dbReference type="InterPro" id="IPR000504">
    <property type="entry name" value="RRM_dom"/>
</dbReference>
<feature type="non-terminal residue" evidence="7">
    <location>
        <position position="1"/>
    </location>
</feature>
<dbReference type="PROSITE" id="PS50102">
    <property type="entry name" value="RRM"/>
    <property type="match status" value="1"/>
</dbReference>
<dbReference type="PANTHER" id="PTHR15597">
    <property type="entry name" value="ATAXIN 2-BINDING PROTEIN 1-RELATED"/>
    <property type="match status" value="1"/>
</dbReference>
<dbReference type="GO" id="GO:0007399">
    <property type="term" value="P:nervous system development"/>
    <property type="evidence" value="ECO:0007669"/>
    <property type="project" value="InterPro"/>
</dbReference>
<organism evidence="7">
    <name type="scientific">Cuerna arida</name>
    <dbReference type="NCBI Taxonomy" id="1464854"/>
    <lineage>
        <taxon>Eukaryota</taxon>
        <taxon>Metazoa</taxon>
        <taxon>Ecdysozoa</taxon>
        <taxon>Arthropoda</taxon>
        <taxon>Hexapoda</taxon>
        <taxon>Insecta</taxon>
        <taxon>Pterygota</taxon>
        <taxon>Neoptera</taxon>
        <taxon>Paraneoptera</taxon>
        <taxon>Hemiptera</taxon>
        <taxon>Auchenorrhyncha</taxon>
        <taxon>Membracoidea</taxon>
        <taxon>Cicadellidae</taxon>
        <taxon>Cicadellinae</taxon>
        <taxon>Proconiini</taxon>
        <taxon>Cuerna</taxon>
    </lineage>
</organism>
<evidence type="ECO:0000259" key="6">
    <source>
        <dbReference type="PROSITE" id="PS50102"/>
    </source>
</evidence>
<feature type="domain" description="RRM" evidence="6">
    <location>
        <begin position="162"/>
        <end position="199"/>
    </location>
</feature>
<dbReference type="PANTHER" id="PTHR15597:SF22">
    <property type="entry name" value="RNA-BINDING FOX PROTEIN 1, ISOFORM H"/>
    <property type="match status" value="1"/>
</dbReference>